<dbReference type="InterPro" id="IPR018392">
    <property type="entry name" value="LysM"/>
</dbReference>
<dbReference type="PANTHER" id="PTHR33734:SF22">
    <property type="entry name" value="MEMBRANE-BOUND LYTIC MUREIN TRANSGLYCOSYLASE D"/>
    <property type="match status" value="1"/>
</dbReference>
<comment type="caution">
    <text evidence="3">The sequence shown here is derived from an EMBL/GenBank/DDBJ whole genome shotgun (WGS) entry which is preliminary data.</text>
</comment>
<dbReference type="PANTHER" id="PTHR33734">
    <property type="entry name" value="LYSM DOMAIN-CONTAINING GPI-ANCHORED PROTEIN 2"/>
    <property type="match status" value="1"/>
</dbReference>
<dbReference type="PROSITE" id="PS51782">
    <property type="entry name" value="LYSM"/>
    <property type="match status" value="1"/>
</dbReference>
<keyword evidence="1" id="KW-0732">Signal</keyword>
<dbReference type="InterPro" id="IPR036779">
    <property type="entry name" value="LysM_dom_sf"/>
</dbReference>
<feature type="signal peptide" evidence="1">
    <location>
        <begin position="1"/>
        <end position="18"/>
    </location>
</feature>
<keyword evidence="4" id="KW-1185">Reference proteome</keyword>
<accession>A0A8H3W6U6</accession>
<dbReference type="Gene3D" id="3.10.350.10">
    <property type="entry name" value="LysM domain"/>
    <property type="match status" value="2"/>
</dbReference>
<dbReference type="AlphaFoldDB" id="A0A8H3W6U6"/>
<feature type="domain" description="LysM" evidence="2">
    <location>
        <begin position="92"/>
        <end position="138"/>
    </location>
</feature>
<evidence type="ECO:0000313" key="4">
    <source>
        <dbReference type="Proteomes" id="UP000434172"/>
    </source>
</evidence>
<evidence type="ECO:0000256" key="1">
    <source>
        <dbReference type="SAM" id="SignalP"/>
    </source>
</evidence>
<dbReference type="SMART" id="SM00257">
    <property type="entry name" value="LysM"/>
    <property type="match status" value="2"/>
</dbReference>
<dbReference type="EMBL" id="WOWK01000051">
    <property type="protein sequence ID" value="KAF0323506.1"/>
    <property type="molecule type" value="Genomic_DNA"/>
</dbReference>
<proteinExistence type="predicted"/>
<evidence type="ECO:0000313" key="3">
    <source>
        <dbReference type="EMBL" id="KAF0323506.1"/>
    </source>
</evidence>
<feature type="chain" id="PRO_5034516758" evidence="1">
    <location>
        <begin position="19"/>
        <end position="143"/>
    </location>
</feature>
<dbReference type="SUPFAM" id="SSF54106">
    <property type="entry name" value="LysM domain"/>
    <property type="match status" value="1"/>
</dbReference>
<gene>
    <name evidence="3" type="ORF">GQ607_009187</name>
</gene>
<dbReference type="CDD" id="cd00118">
    <property type="entry name" value="LysM"/>
    <property type="match status" value="2"/>
</dbReference>
<organism evidence="3 4">
    <name type="scientific">Colletotrichum asianum</name>
    <dbReference type="NCBI Taxonomy" id="702518"/>
    <lineage>
        <taxon>Eukaryota</taxon>
        <taxon>Fungi</taxon>
        <taxon>Dikarya</taxon>
        <taxon>Ascomycota</taxon>
        <taxon>Pezizomycotina</taxon>
        <taxon>Sordariomycetes</taxon>
        <taxon>Hypocreomycetidae</taxon>
        <taxon>Glomerellales</taxon>
        <taxon>Glomerellaceae</taxon>
        <taxon>Colletotrichum</taxon>
        <taxon>Colletotrichum gloeosporioides species complex</taxon>
    </lineage>
</organism>
<dbReference type="OrthoDB" id="2107166at2759"/>
<reference evidence="3 4" key="1">
    <citation type="submission" date="2019-12" db="EMBL/GenBank/DDBJ databases">
        <title>A genome sequence resource for the geographically widespread anthracnose pathogen Colletotrichum asianum.</title>
        <authorList>
            <person name="Meng Y."/>
        </authorList>
    </citation>
    <scope>NUCLEOTIDE SEQUENCE [LARGE SCALE GENOMIC DNA]</scope>
    <source>
        <strain evidence="3 4">ICMP 18580</strain>
    </source>
</reference>
<sequence>MRSDILLVLAATFGSTLGLRRACDHTAASEGWYYTTSSDSLDAIAADFCTSPEVIESWNNLQSIKPGMNLKVPCHYNAGRQRDCAKNSATDGAYVIQSGDTLNSIAYDFCTTADKLQQMNSARITNKDLIYPDWVIQVPCSWN</sequence>
<name>A0A8H3W6U6_9PEZI</name>
<protein>
    <submittedName>
        <fullName evidence="3">Autolysin (N-acetylmuramoyl-l-alanine amidase)</fullName>
    </submittedName>
</protein>
<evidence type="ECO:0000259" key="2">
    <source>
        <dbReference type="PROSITE" id="PS51782"/>
    </source>
</evidence>
<dbReference type="Pfam" id="PF01476">
    <property type="entry name" value="LysM"/>
    <property type="match status" value="2"/>
</dbReference>
<dbReference type="Proteomes" id="UP000434172">
    <property type="component" value="Unassembled WGS sequence"/>
</dbReference>